<evidence type="ECO:0000256" key="1">
    <source>
        <dbReference type="SAM" id="MobiDB-lite"/>
    </source>
</evidence>
<sequence length="459" mass="50868">MAQYGYMYTSASSYNTIREESRGPAIKPFVPFVPNSNYDPSTNSDGYATKKKIVPVASRPYDDYDDDYKKRSSPTSGEWNHRQRSPDHVAQRKVDDFLTKVQNEASRPQWNSLPTNDWRHSPQATSYNGPAFSYANANGSDYVGNKDVRKPIASTIRDDGYAGPNGYGGYGNHNNKEGHRPSSSPNRNDKYSGYGDYDNNEGHRSIKSPKYGGYNGGNAYGDYGNHNKEELKPIRGNEGYGAPNSGYGSYNNREEQRPFGSSPKSVNYGGNGYGDYAGDYTNKDRHKPISVSWTHPPRKGTQLSEPTNNMDKALELLKEAARVSSNDLSNKGGHKAASPTALPYENRDDYLLRHGGADKSASSNSWAAGLGKAPKSKFDKSMELVKEAEKLKSIVTAPSVDKRDLTNQFANLNISSKPKTPPKHSTFIGREVDYNRRDYGNAPIINSRTAEEIYGGRRI</sequence>
<dbReference type="EMBL" id="CP031001">
    <property type="protein sequence ID" value="QHN77604.1"/>
    <property type="molecule type" value="Genomic_DNA"/>
</dbReference>
<feature type="compositionally biased region" description="Polar residues" evidence="1">
    <location>
        <begin position="34"/>
        <end position="46"/>
    </location>
</feature>
<feature type="compositionally biased region" description="Basic and acidic residues" evidence="1">
    <location>
        <begin position="79"/>
        <end position="98"/>
    </location>
</feature>
<gene>
    <name evidence="2" type="ORF">DS421_19g654140</name>
</gene>
<name>A0A6B9V9Y8_ARAHY</name>
<organism evidence="2 3">
    <name type="scientific">Arachis hypogaea</name>
    <name type="common">Peanut</name>
    <dbReference type="NCBI Taxonomy" id="3818"/>
    <lineage>
        <taxon>Eukaryota</taxon>
        <taxon>Viridiplantae</taxon>
        <taxon>Streptophyta</taxon>
        <taxon>Embryophyta</taxon>
        <taxon>Tracheophyta</taxon>
        <taxon>Spermatophyta</taxon>
        <taxon>Magnoliopsida</taxon>
        <taxon>eudicotyledons</taxon>
        <taxon>Gunneridae</taxon>
        <taxon>Pentapetalae</taxon>
        <taxon>rosids</taxon>
        <taxon>fabids</taxon>
        <taxon>Fabales</taxon>
        <taxon>Fabaceae</taxon>
        <taxon>Papilionoideae</taxon>
        <taxon>50 kb inversion clade</taxon>
        <taxon>dalbergioids sensu lato</taxon>
        <taxon>Dalbergieae</taxon>
        <taxon>Pterocarpus clade</taxon>
        <taxon>Arachis</taxon>
    </lineage>
</organism>
<dbReference type="AlphaFoldDB" id="A0A6B9V9Y8"/>
<dbReference type="Proteomes" id="UP000464620">
    <property type="component" value="Chromosome B09"/>
</dbReference>
<feature type="compositionally biased region" description="Basic and acidic residues" evidence="1">
    <location>
        <begin position="144"/>
        <end position="160"/>
    </location>
</feature>
<protein>
    <submittedName>
        <fullName evidence="2">Uncharacterized protein</fullName>
    </submittedName>
</protein>
<reference evidence="2 3" key="1">
    <citation type="submission" date="2020-01" db="EMBL/GenBank/DDBJ databases">
        <title>Genome sequence of Arachis hypogaea, cultivar Shitouqi.</title>
        <authorList>
            <person name="Zhuang W."/>
            <person name="Chen H."/>
            <person name="Varshney R."/>
            <person name="Wang D."/>
            <person name="Ming R."/>
        </authorList>
    </citation>
    <scope>NUCLEOTIDE SEQUENCE [LARGE SCALE GENOMIC DNA]</scope>
    <source>
        <tissue evidence="2">Young leaf</tissue>
    </source>
</reference>
<proteinExistence type="predicted"/>
<feature type="region of interest" description="Disordered" evidence="1">
    <location>
        <begin position="15"/>
        <end position="306"/>
    </location>
</feature>
<evidence type="ECO:0000313" key="3">
    <source>
        <dbReference type="Proteomes" id="UP000464620"/>
    </source>
</evidence>
<feature type="compositionally biased region" description="Polar residues" evidence="1">
    <location>
        <begin position="100"/>
        <end position="115"/>
    </location>
</feature>
<evidence type="ECO:0000313" key="2">
    <source>
        <dbReference type="EMBL" id="QHN77604.1"/>
    </source>
</evidence>
<feature type="compositionally biased region" description="Basic and acidic residues" evidence="1">
    <location>
        <begin position="225"/>
        <end position="235"/>
    </location>
</feature>
<accession>A0A6B9V9Y8</accession>